<dbReference type="InterPro" id="IPR001478">
    <property type="entry name" value="PDZ"/>
</dbReference>
<dbReference type="InterPro" id="IPR036034">
    <property type="entry name" value="PDZ_sf"/>
</dbReference>
<dbReference type="Gene3D" id="6.20.370.60">
    <property type="match status" value="1"/>
</dbReference>
<dbReference type="GO" id="GO:0005886">
    <property type="term" value="C:plasma membrane"/>
    <property type="evidence" value="ECO:0007669"/>
    <property type="project" value="TreeGrafter"/>
</dbReference>
<dbReference type="Pfam" id="PF00595">
    <property type="entry name" value="PDZ"/>
    <property type="match status" value="2"/>
</dbReference>
<dbReference type="AlphaFoldDB" id="A0A7R9EHW2"/>
<dbReference type="GO" id="GO:0150105">
    <property type="term" value="P:protein localization to cell-cell junction"/>
    <property type="evidence" value="ECO:0007669"/>
    <property type="project" value="TreeGrafter"/>
</dbReference>
<dbReference type="PANTHER" id="PTHR13865">
    <property type="entry name" value="TIGHT JUNCTION PROTEIN"/>
    <property type="match status" value="1"/>
</dbReference>
<reference evidence="2" key="1">
    <citation type="submission" date="2020-11" db="EMBL/GenBank/DDBJ databases">
        <authorList>
            <person name="Tran Van P."/>
        </authorList>
    </citation>
    <scope>NUCLEOTIDE SEQUENCE</scope>
</reference>
<proteinExistence type="predicted"/>
<evidence type="ECO:0000313" key="2">
    <source>
        <dbReference type="EMBL" id="CAD7434319.1"/>
    </source>
</evidence>
<dbReference type="SUPFAM" id="SSF50156">
    <property type="entry name" value="PDZ domain-like"/>
    <property type="match status" value="2"/>
</dbReference>
<evidence type="ECO:0000259" key="1">
    <source>
        <dbReference type="PROSITE" id="PS50106"/>
    </source>
</evidence>
<dbReference type="PANTHER" id="PTHR13865:SF28">
    <property type="entry name" value="POLYCHAETOID, ISOFORM O"/>
    <property type="match status" value="1"/>
</dbReference>
<dbReference type="EMBL" id="OB797429">
    <property type="protein sequence ID" value="CAD7434319.1"/>
    <property type="molecule type" value="Genomic_DNA"/>
</dbReference>
<accession>A0A7R9EHW2</accession>
<feature type="domain" description="PDZ" evidence="1">
    <location>
        <begin position="1"/>
        <end position="58"/>
    </location>
</feature>
<dbReference type="GO" id="GO:0045216">
    <property type="term" value="P:cell-cell junction organization"/>
    <property type="evidence" value="ECO:0007669"/>
    <property type="project" value="TreeGrafter"/>
</dbReference>
<organism evidence="2">
    <name type="scientific">Timema monikensis</name>
    <dbReference type="NCBI Taxonomy" id="170555"/>
    <lineage>
        <taxon>Eukaryota</taxon>
        <taxon>Metazoa</taxon>
        <taxon>Ecdysozoa</taxon>
        <taxon>Arthropoda</taxon>
        <taxon>Hexapoda</taxon>
        <taxon>Insecta</taxon>
        <taxon>Pterygota</taxon>
        <taxon>Neoptera</taxon>
        <taxon>Polyneoptera</taxon>
        <taxon>Phasmatodea</taxon>
        <taxon>Timematodea</taxon>
        <taxon>Timematoidea</taxon>
        <taxon>Timematidae</taxon>
        <taxon>Timema</taxon>
    </lineage>
</organism>
<feature type="domain" description="PDZ" evidence="1">
    <location>
        <begin position="59"/>
        <end position="140"/>
    </location>
</feature>
<gene>
    <name evidence="2" type="ORF">TMSB3V08_LOCUS10972</name>
</gene>
<dbReference type="Gene3D" id="2.30.42.10">
    <property type="match status" value="1"/>
</dbReference>
<dbReference type="GO" id="GO:0050839">
    <property type="term" value="F:cell adhesion molecule binding"/>
    <property type="evidence" value="ECO:0007669"/>
    <property type="project" value="TreeGrafter"/>
</dbReference>
<dbReference type="GO" id="GO:0005923">
    <property type="term" value="C:bicellular tight junction"/>
    <property type="evidence" value="ECO:0007669"/>
    <property type="project" value="TreeGrafter"/>
</dbReference>
<dbReference type="GO" id="GO:0098609">
    <property type="term" value="P:cell-cell adhesion"/>
    <property type="evidence" value="ECO:0007669"/>
    <property type="project" value="TreeGrafter"/>
</dbReference>
<name>A0A7R9EHW2_9NEOP</name>
<protein>
    <recommendedName>
        <fullName evidence="1">PDZ domain-containing protein</fullName>
    </recommendedName>
</protein>
<dbReference type="PROSITE" id="PS50106">
    <property type="entry name" value="PDZ"/>
    <property type="match status" value="2"/>
</dbReference>
<sequence>MLSSTAEDGDIEVRISVGVNDRIFSANNISLENVEYATAVQVLRDSGNTVTLVVRRRVVLPVDVNDKEEDFGLVLGCKIYVREVANKALQENKDGSTVLQEGDVLLKINNHKADGMSLKEAKKLIDSSKERLNLVVRREHRPTTASQESTALPKGLALLSLDTVNQD</sequence>